<dbReference type="GO" id="GO:0006811">
    <property type="term" value="P:monoatomic ion transport"/>
    <property type="evidence" value="ECO:0007669"/>
    <property type="project" value="UniProtKB-KW"/>
</dbReference>
<feature type="transmembrane region" description="Helical" evidence="13">
    <location>
        <begin position="325"/>
        <end position="348"/>
    </location>
</feature>
<feature type="transmembrane region" description="Helical" evidence="13">
    <location>
        <begin position="375"/>
        <end position="394"/>
    </location>
</feature>
<feature type="transmembrane region" description="Helical" evidence="13">
    <location>
        <begin position="406"/>
        <end position="434"/>
    </location>
</feature>
<evidence type="ECO:0000256" key="1">
    <source>
        <dbReference type="ARBA" id="ARBA00003408"/>
    </source>
</evidence>
<accession>A0A8D5UDA1</accession>
<evidence type="ECO:0000256" key="9">
    <source>
        <dbReference type="ARBA" id="ARBA00022989"/>
    </source>
</evidence>
<dbReference type="InterPro" id="IPR002528">
    <property type="entry name" value="MATE_fam"/>
</dbReference>
<keyword evidence="6" id="KW-0050">Antiport</keyword>
<proteinExistence type="inferred from homology"/>
<feature type="transmembrane region" description="Helical" evidence="13">
    <location>
        <begin position="179"/>
        <end position="198"/>
    </location>
</feature>
<dbReference type="InterPro" id="IPR050222">
    <property type="entry name" value="MATE_MdtK"/>
</dbReference>
<keyword evidence="15" id="KW-1185">Reference proteome</keyword>
<evidence type="ECO:0000256" key="13">
    <source>
        <dbReference type="SAM" id="Phobius"/>
    </source>
</evidence>
<dbReference type="PANTHER" id="PTHR43298">
    <property type="entry name" value="MULTIDRUG RESISTANCE PROTEIN NORM-RELATED"/>
    <property type="match status" value="1"/>
</dbReference>
<dbReference type="GO" id="GO:0042910">
    <property type="term" value="F:xenobiotic transmembrane transporter activity"/>
    <property type="evidence" value="ECO:0007669"/>
    <property type="project" value="InterPro"/>
</dbReference>
<dbReference type="AlphaFoldDB" id="A0A8D5UDA1"/>
<evidence type="ECO:0000256" key="8">
    <source>
        <dbReference type="ARBA" id="ARBA00022692"/>
    </source>
</evidence>
<dbReference type="GO" id="GO:0015297">
    <property type="term" value="F:antiporter activity"/>
    <property type="evidence" value="ECO:0007669"/>
    <property type="project" value="UniProtKB-KW"/>
</dbReference>
<dbReference type="Pfam" id="PF01554">
    <property type="entry name" value="MatE"/>
    <property type="match status" value="2"/>
</dbReference>
<feature type="transmembrane region" description="Helical" evidence="13">
    <location>
        <begin position="270"/>
        <end position="290"/>
    </location>
</feature>
<dbReference type="NCBIfam" id="TIGR00797">
    <property type="entry name" value="matE"/>
    <property type="match status" value="1"/>
</dbReference>
<feature type="transmembrane region" description="Helical" evidence="13">
    <location>
        <begin position="104"/>
        <end position="125"/>
    </location>
</feature>
<sequence length="462" mass="49950">MPWINSSDKAKSVVSDTITIREKISTVMTLAWPAIVENTLQTLVGFVDTLFVSKLGLAEVSAVGITQRILELYFAVFMAIGVGSTALIARYIGANQIEQARRVAKQSILLASWVGIVFGIATLFFAEPILQMMGAEPAVLHQGTIYFRVVAVPSLFISLTFILGSLLRGTGDTVSPMKAGLWMNGVHIALDYLLIFGLGPLPGFGIAGAAAATVLARVFGLWLLIRSLRRTRLGKEWPQGWKPDRQVLRSITGIGTPAAIERLIMRFGQVLYFGLILALGTYTFAAHQIAGNIETFSYLPGYGFAVAATTLVGQQLGAKRIKEALTYGYISVLLAIAFMGAIGIFLYFGGEWAAHYFTKESTVIHQVGVALKIDAFTQIPLAVVLVLTGALNGAGDTKWPMISTAVGIWVVRVVGVYGLGIALGWGLAGVWLAILLDNLWRALFLGWRFYSCRWAAKNADSP</sequence>
<evidence type="ECO:0000313" key="14">
    <source>
        <dbReference type="EMBL" id="BCU80990.1"/>
    </source>
</evidence>
<dbReference type="InterPro" id="IPR048279">
    <property type="entry name" value="MdtK-like"/>
</dbReference>
<keyword evidence="7" id="KW-1003">Cell membrane</keyword>
<dbReference type="PIRSF" id="PIRSF006603">
    <property type="entry name" value="DinF"/>
    <property type="match status" value="1"/>
</dbReference>
<dbReference type="KEGG" id="pabs:JIR001_07730"/>
<dbReference type="CDD" id="cd13137">
    <property type="entry name" value="MATE_NorM_like"/>
    <property type="match status" value="1"/>
</dbReference>
<feature type="transmembrane region" description="Helical" evidence="13">
    <location>
        <begin position="145"/>
        <end position="167"/>
    </location>
</feature>
<name>A0A8D5UDA1_9BACL</name>
<keyword evidence="9 13" id="KW-1133">Transmembrane helix</keyword>
<organism evidence="14 15">
    <name type="scientific">Polycladomyces abyssicola</name>
    <dbReference type="NCBI Taxonomy" id="1125966"/>
    <lineage>
        <taxon>Bacteria</taxon>
        <taxon>Bacillati</taxon>
        <taxon>Bacillota</taxon>
        <taxon>Bacilli</taxon>
        <taxon>Bacillales</taxon>
        <taxon>Thermoactinomycetaceae</taxon>
        <taxon>Polycladomyces</taxon>
    </lineage>
</organism>
<comment type="subcellular location">
    <subcellularLocation>
        <location evidence="2">Cell membrane</location>
        <topology evidence="2">Multi-pass membrane protein</topology>
    </subcellularLocation>
</comment>
<protein>
    <recommendedName>
        <fullName evidence="4">Probable multidrug resistance protein NorM</fullName>
    </recommendedName>
    <alternativeName>
        <fullName evidence="12">Multidrug-efflux transporter</fullName>
    </alternativeName>
</protein>
<keyword evidence="10" id="KW-0406">Ion transport</keyword>
<evidence type="ECO:0000256" key="5">
    <source>
        <dbReference type="ARBA" id="ARBA00022448"/>
    </source>
</evidence>
<evidence type="ECO:0000256" key="6">
    <source>
        <dbReference type="ARBA" id="ARBA00022449"/>
    </source>
</evidence>
<dbReference type="PANTHER" id="PTHR43298:SF2">
    <property type="entry name" value="FMN_FAD EXPORTER YEEO-RELATED"/>
    <property type="match status" value="1"/>
</dbReference>
<evidence type="ECO:0000256" key="4">
    <source>
        <dbReference type="ARBA" id="ARBA00020268"/>
    </source>
</evidence>
<dbReference type="EMBL" id="AP024601">
    <property type="protein sequence ID" value="BCU80990.1"/>
    <property type="molecule type" value="Genomic_DNA"/>
</dbReference>
<feature type="transmembrane region" description="Helical" evidence="13">
    <location>
        <begin position="296"/>
        <end position="313"/>
    </location>
</feature>
<feature type="transmembrane region" description="Helical" evidence="13">
    <location>
        <begin position="204"/>
        <end position="225"/>
    </location>
</feature>
<keyword evidence="5" id="KW-0813">Transport</keyword>
<feature type="transmembrane region" description="Helical" evidence="13">
    <location>
        <begin position="72"/>
        <end position="92"/>
    </location>
</feature>
<evidence type="ECO:0000256" key="3">
    <source>
        <dbReference type="ARBA" id="ARBA00010199"/>
    </source>
</evidence>
<evidence type="ECO:0000256" key="7">
    <source>
        <dbReference type="ARBA" id="ARBA00022475"/>
    </source>
</evidence>
<dbReference type="RefSeq" id="WP_212774286.1">
    <property type="nucleotide sequence ID" value="NZ_AP024601.1"/>
</dbReference>
<dbReference type="GO" id="GO:0005886">
    <property type="term" value="C:plasma membrane"/>
    <property type="evidence" value="ECO:0007669"/>
    <property type="project" value="UniProtKB-SubCell"/>
</dbReference>
<evidence type="ECO:0000256" key="10">
    <source>
        <dbReference type="ARBA" id="ARBA00023065"/>
    </source>
</evidence>
<keyword evidence="11 13" id="KW-0472">Membrane</keyword>
<comment type="similarity">
    <text evidence="3">Belongs to the multi antimicrobial extrusion (MATE) (TC 2.A.66.1) family.</text>
</comment>
<evidence type="ECO:0000256" key="2">
    <source>
        <dbReference type="ARBA" id="ARBA00004651"/>
    </source>
</evidence>
<evidence type="ECO:0000256" key="11">
    <source>
        <dbReference type="ARBA" id="ARBA00023136"/>
    </source>
</evidence>
<reference evidence="14" key="1">
    <citation type="journal article" date="2013" name="Int. J. Syst. Evol. Microbiol.">
        <title>Polycladomyces abyssicola gen. nov., sp. nov., a thermophilic filamentous bacterium isolated from hemipelagic sediment.</title>
        <authorList>
            <person name="Tsubouchi T."/>
            <person name="Shimane Y."/>
            <person name="Mori K."/>
            <person name="Usui K."/>
            <person name="Hiraki T."/>
            <person name="Tame A."/>
            <person name="Uematsu K."/>
            <person name="Maruyama T."/>
            <person name="Hatada Y."/>
        </authorList>
    </citation>
    <scope>NUCLEOTIDE SEQUENCE</scope>
    <source>
        <strain evidence="14">JIR-001</strain>
    </source>
</reference>
<gene>
    <name evidence="14" type="ORF">JIR001_07730</name>
</gene>
<keyword evidence="8 13" id="KW-0812">Transmembrane</keyword>
<comment type="function">
    <text evidence="1">Multidrug efflux pump.</text>
</comment>
<dbReference type="Proteomes" id="UP000677436">
    <property type="component" value="Chromosome"/>
</dbReference>
<evidence type="ECO:0000256" key="12">
    <source>
        <dbReference type="ARBA" id="ARBA00031636"/>
    </source>
</evidence>
<evidence type="ECO:0000313" key="15">
    <source>
        <dbReference type="Proteomes" id="UP000677436"/>
    </source>
</evidence>
<reference evidence="14" key="2">
    <citation type="journal article" date="2021" name="Microbiol. Resour. Announc.">
        <title>Complete Genome Sequence of Polycladomyces abyssicola JIR-001T, Isolated from Hemipelagic Sediment in Deep Seawater.</title>
        <authorList>
            <person name="Tsubouchi T."/>
            <person name="Kaneko Y."/>
        </authorList>
    </citation>
    <scope>NUCLEOTIDE SEQUENCE</scope>
    <source>
        <strain evidence="14">JIR-001</strain>
    </source>
</reference>